<sequence>LPKLFRLGLPVVFRGRAVPAIGAIPAGYQKDSYHFSSLLERIRGMCEHVDYEFSLEVHIPCNVKEGNALAPVT</sequence>
<dbReference type="EMBL" id="JBAGNM010000001">
    <property type="protein sequence ID" value="MEW6953412.1"/>
    <property type="molecule type" value="Genomic_DNA"/>
</dbReference>
<evidence type="ECO:0000313" key="2">
    <source>
        <dbReference type="Proteomes" id="UP001555100"/>
    </source>
</evidence>
<accession>A0ABV3N860</accession>
<proteinExistence type="predicted"/>
<gene>
    <name evidence="1" type="ORF">V3M73_00005</name>
</gene>
<dbReference type="Proteomes" id="UP001555100">
    <property type="component" value="Unassembled WGS sequence"/>
</dbReference>
<organism evidence="1 2">
    <name type="scientific">Trueperella pyogenes</name>
    <dbReference type="NCBI Taxonomy" id="1661"/>
    <lineage>
        <taxon>Bacteria</taxon>
        <taxon>Bacillati</taxon>
        <taxon>Actinomycetota</taxon>
        <taxon>Actinomycetes</taxon>
        <taxon>Actinomycetales</taxon>
        <taxon>Actinomycetaceae</taxon>
        <taxon>Trueperella</taxon>
    </lineage>
</organism>
<dbReference type="RefSeq" id="WP_367245768.1">
    <property type="nucleotide sequence ID" value="NZ_JBAGNM010000001.1"/>
</dbReference>
<feature type="non-terminal residue" evidence="1">
    <location>
        <position position="1"/>
    </location>
</feature>
<evidence type="ECO:0000313" key="1">
    <source>
        <dbReference type="EMBL" id="MEW6953412.1"/>
    </source>
</evidence>
<protein>
    <submittedName>
        <fullName evidence="1">Uncharacterized protein</fullName>
    </submittedName>
</protein>
<name>A0ABV3N860_9ACTO</name>
<keyword evidence="2" id="KW-1185">Reference proteome</keyword>
<reference evidence="1 2" key="1">
    <citation type="submission" date="2024-01" db="EMBL/GenBank/DDBJ databases">
        <title>Genomic analysis and antimicrobial resistance profiles of Trueperella pyogenes isolated from domestic and wild animals.</title>
        <authorList>
            <person name="Magossi G."/>
            <person name="Gzyl K.E."/>
            <person name="Holman D.B."/>
            <person name="Amat S."/>
        </authorList>
    </citation>
    <scope>NUCLEOTIDE SEQUENCE [LARGE SCALE GENOMIC DNA]</scope>
    <source>
        <strain evidence="1 2">1494</strain>
    </source>
</reference>
<comment type="caution">
    <text evidence="1">The sequence shown here is derived from an EMBL/GenBank/DDBJ whole genome shotgun (WGS) entry which is preliminary data.</text>
</comment>